<gene>
    <name evidence="1" type="ORF">N7494_006722</name>
</gene>
<sequence length="281" mass="31693">MQTPESALSAFDKLNDHVYISDPEEFPDNINPPLIIIALWMNAGPSALLRYGNQYRRMLPTARIVILRSETNDFFLGSSDATQSTQLAPAVDALRTFAVPGNPVFIHLFSNGGLVKTSHLMRLFKETTREPLPVLSMVVDSAPGVTNIQSAMQAISFQLPKFWLWRLFSQAALWVYLVSMAIYGKIINAPNTVSVACQRINDRTLYQPPGKEGLVRYYIYSDADKIVLSEHVEAHIRFSESCGIAVRPEKFKDAQHVMAMRTDPERYWAIIDKCLKRGRDA</sequence>
<dbReference type="SUPFAM" id="SSF53474">
    <property type="entry name" value="alpha/beta-Hydrolases"/>
    <property type="match status" value="1"/>
</dbReference>
<organism evidence="1 2">
    <name type="scientific">Penicillium frequentans</name>
    <dbReference type="NCBI Taxonomy" id="3151616"/>
    <lineage>
        <taxon>Eukaryota</taxon>
        <taxon>Fungi</taxon>
        <taxon>Dikarya</taxon>
        <taxon>Ascomycota</taxon>
        <taxon>Pezizomycotina</taxon>
        <taxon>Eurotiomycetes</taxon>
        <taxon>Eurotiomycetidae</taxon>
        <taxon>Eurotiales</taxon>
        <taxon>Aspergillaceae</taxon>
        <taxon>Penicillium</taxon>
    </lineage>
</organism>
<reference evidence="1 2" key="1">
    <citation type="journal article" date="2023" name="IMA Fungus">
        <title>Comparative genomic study of the Penicillium genus elucidates a diverse pangenome and 15 lateral gene transfer events.</title>
        <authorList>
            <person name="Petersen C."/>
            <person name="Sorensen T."/>
            <person name="Nielsen M.R."/>
            <person name="Sondergaard T.E."/>
            <person name="Sorensen J.L."/>
            <person name="Fitzpatrick D.A."/>
            <person name="Frisvad J.C."/>
            <person name="Nielsen K.L."/>
        </authorList>
    </citation>
    <scope>NUCLEOTIDE SEQUENCE [LARGE SCALE GENOMIC DNA]</scope>
    <source>
        <strain evidence="1 2">IBT 35679</strain>
    </source>
</reference>
<accession>A0AAD6CYA1</accession>
<dbReference type="InterPro" id="IPR008547">
    <property type="entry name" value="DUF829_TMEM53"/>
</dbReference>
<dbReference type="PANTHER" id="PTHR12265">
    <property type="entry name" value="TRANSMEMBRANE PROTEIN 53"/>
    <property type="match status" value="1"/>
</dbReference>
<protein>
    <recommendedName>
        <fullName evidence="3">Indole-diterpene biosynthesis protein PaxU</fullName>
    </recommendedName>
</protein>
<dbReference type="AlphaFoldDB" id="A0AAD6CYA1"/>
<comment type="caution">
    <text evidence="1">The sequence shown here is derived from an EMBL/GenBank/DDBJ whole genome shotgun (WGS) entry which is preliminary data.</text>
</comment>
<dbReference type="GO" id="GO:0017000">
    <property type="term" value="P:antibiotic biosynthetic process"/>
    <property type="evidence" value="ECO:0007669"/>
    <property type="project" value="UniProtKB-ARBA"/>
</dbReference>
<proteinExistence type="predicted"/>
<keyword evidence="2" id="KW-1185">Reference proteome</keyword>
<evidence type="ECO:0000313" key="1">
    <source>
        <dbReference type="EMBL" id="KAJ5541646.1"/>
    </source>
</evidence>
<evidence type="ECO:0000313" key="2">
    <source>
        <dbReference type="Proteomes" id="UP001220324"/>
    </source>
</evidence>
<name>A0AAD6CYA1_9EURO</name>
<dbReference type="PANTHER" id="PTHR12265:SF36">
    <property type="entry name" value="P450, PUTATIVE (EUROFUNG)-RELATED"/>
    <property type="match status" value="1"/>
</dbReference>
<dbReference type="Proteomes" id="UP001220324">
    <property type="component" value="Unassembled WGS sequence"/>
</dbReference>
<dbReference type="EMBL" id="JAQIZZ010000005">
    <property type="protein sequence ID" value="KAJ5541646.1"/>
    <property type="molecule type" value="Genomic_DNA"/>
</dbReference>
<evidence type="ECO:0008006" key="3">
    <source>
        <dbReference type="Google" id="ProtNLM"/>
    </source>
</evidence>
<dbReference type="Pfam" id="PF05705">
    <property type="entry name" value="DUF829"/>
    <property type="match status" value="1"/>
</dbReference>
<dbReference type="GO" id="GO:0072330">
    <property type="term" value="P:monocarboxylic acid biosynthetic process"/>
    <property type="evidence" value="ECO:0007669"/>
    <property type="project" value="UniProtKB-ARBA"/>
</dbReference>
<dbReference type="InterPro" id="IPR029058">
    <property type="entry name" value="AB_hydrolase_fold"/>
</dbReference>